<dbReference type="Proteomes" id="UP000187455">
    <property type="component" value="Unassembled WGS sequence"/>
</dbReference>
<comment type="caution">
    <text evidence="2">The sequence shown here is derived from an EMBL/GenBank/DDBJ whole genome shotgun (WGS) entry which is preliminary data.</text>
</comment>
<organism evidence="2 3">
    <name type="scientific">Smittium mucronatum</name>
    <dbReference type="NCBI Taxonomy" id="133383"/>
    <lineage>
        <taxon>Eukaryota</taxon>
        <taxon>Fungi</taxon>
        <taxon>Fungi incertae sedis</taxon>
        <taxon>Zoopagomycota</taxon>
        <taxon>Kickxellomycotina</taxon>
        <taxon>Harpellomycetes</taxon>
        <taxon>Harpellales</taxon>
        <taxon>Legeriomycetaceae</taxon>
        <taxon>Smittium</taxon>
    </lineage>
</organism>
<dbReference type="AlphaFoldDB" id="A0A1R0GV61"/>
<dbReference type="PROSITE" id="PS50105">
    <property type="entry name" value="SAM_DOMAIN"/>
    <property type="match status" value="1"/>
</dbReference>
<accession>A0A1R0GV61</accession>
<name>A0A1R0GV61_9FUNG</name>
<feature type="domain" description="SAM" evidence="1">
    <location>
        <begin position="18"/>
        <end position="65"/>
    </location>
</feature>
<reference evidence="2 3" key="1">
    <citation type="journal article" date="2016" name="Mol. Biol. Evol.">
        <title>Genome-Wide Survey of Gut Fungi (Harpellales) Reveals the First Horizontally Transferred Ubiquitin Gene from a Mosquito Host.</title>
        <authorList>
            <person name="Wang Y."/>
            <person name="White M.M."/>
            <person name="Kvist S."/>
            <person name="Moncalvo J.M."/>
        </authorList>
    </citation>
    <scope>NUCLEOTIDE SEQUENCE [LARGE SCALE GENOMIC DNA]</scope>
    <source>
        <strain evidence="2 3">ALG-7-W6</strain>
    </source>
</reference>
<dbReference type="InterPro" id="IPR001660">
    <property type="entry name" value="SAM"/>
</dbReference>
<gene>
    <name evidence="2" type="ORF">AYI68_g5110</name>
</gene>
<evidence type="ECO:0000313" key="2">
    <source>
        <dbReference type="EMBL" id="OLY80790.1"/>
    </source>
</evidence>
<dbReference type="SUPFAM" id="SSF47769">
    <property type="entry name" value="SAM/Pointed domain"/>
    <property type="match status" value="1"/>
</dbReference>
<proteinExistence type="predicted"/>
<dbReference type="InterPro" id="IPR013761">
    <property type="entry name" value="SAM/pointed_sf"/>
</dbReference>
<sequence>MDKKRIREENERTSPAYWTVDNVVVWIEDIFNDKKLKNIFLEHEIDGPVLTKHLDYQMLRYEMGIVIGKATKIIDNLVDLLDKWEIPSAKLLNENLDLNLTIGSLHREESSRKIDEEQLEEIKKKRILRSIGGVELASSSKRQRLYPEIDIPPVSSISPDLEKHGSPIPCSSIQSNLVNRLDPNGKSKLTEDSYSFQEPSDFERIQNTNIKGNFIILFLKDSQLNIYLCF</sequence>
<dbReference type="Gene3D" id="1.10.150.50">
    <property type="entry name" value="Transcription Factor, Ets-1"/>
    <property type="match status" value="1"/>
</dbReference>
<evidence type="ECO:0000259" key="1">
    <source>
        <dbReference type="PROSITE" id="PS50105"/>
    </source>
</evidence>
<dbReference type="Pfam" id="PF07647">
    <property type="entry name" value="SAM_2"/>
    <property type="match status" value="1"/>
</dbReference>
<evidence type="ECO:0000313" key="3">
    <source>
        <dbReference type="Proteomes" id="UP000187455"/>
    </source>
</evidence>
<protein>
    <recommendedName>
        <fullName evidence="1">SAM domain-containing protein</fullName>
    </recommendedName>
</protein>
<dbReference type="EMBL" id="LSSL01003129">
    <property type="protein sequence ID" value="OLY80790.1"/>
    <property type="molecule type" value="Genomic_DNA"/>
</dbReference>
<keyword evidence="3" id="KW-1185">Reference proteome</keyword>
<dbReference type="OrthoDB" id="10550672at2759"/>